<keyword evidence="1" id="KW-0378">Hydrolase</keyword>
<dbReference type="NCBIfam" id="TIGR01076">
    <property type="entry name" value="sortase_fam"/>
    <property type="match status" value="1"/>
</dbReference>
<proteinExistence type="predicted"/>
<evidence type="ECO:0000256" key="2">
    <source>
        <dbReference type="PIRSR" id="PIRSR605754-1"/>
    </source>
</evidence>
<dbReference type="Pfam" id="PF04203">
    <property type="entry name" value="Sortase"/>
    <property type="match status" value="1"/>
</dbReference>
<dbReference type="InterPro" id="IPR005754">
    <property type="entry name" value="Sortase"/>
</dbReference>
<evidence type="ECO:0000313" key="4">
    <source>
        <dbReference type="Proteomes" id="UP000886803"/>
    </source>
</evidence>
<accession>A0A9D2M5V3</accession>
<dbReference type="SUPFAM" id="SSF63817">
    <property type="entry name" value="Sortase"/>
    <property type="match status" value="1"/>
</dbReference>
<reference evidence="3" key="1">
    <citation type="journal article" date="2021" name="PeerJ">
        <title>Extensive microbial diversity within the chicken gut microbiome revealed by metagenomics and culture.</title>
        <authorList>
            <person name="Gilroy R."/>
            <person name="Ravi A."/>
            <person name="Getino M."/>
            <person name="Pursley I."/>
            <person name="Horton D.L."/>
            <person name="Alikhan N.F."/>
            <person name="Baker D."/>
            <person name="Gharbi K."/>
            <person name="Hall N."/>
            <person name="Watson M."/>
            <person name="Adriaenssens E.M."/>
            <person name="Foster-Nyarko E."/>
            <person name="Jarju S."/>
            <person name="Secka A."/>
            <person name="Antonio M."/>
            <person name="Oren A."/>
            <person name="Chaudhuri R.R."/>
            <person name="La Ragione R."/>
            <person name="Hildebrand F."/>
            <person name="Pallen M.J."/>
        </authorList>
    </citation>
    <scope>NUCLEOTIDE SEQUENCE</scope>
    <source>
        <strain evidence="3">ChiBcec8-13705</strain>
    </source>
</reference>
<dbReference type="Proteomes" id="UP000886803">
    <property type="component" value="Unassembled WGS sequence"/>
</dbReference>
<sequence length="227" mass="24878">MKHNSFLRRNPAALVAIPLAFAVLTLTLLAGAARVFVTPYLALLEWAMTENASAYQAQDLMETAAIQPESDTEAGIPLSSITYPAEGDRYGTITIEGTAVNAPVYYGDTNAILNQGVGTYKDSYGTGIPGEGRTILLAGHNNTFFNDLQSVNVGDVVTIETHYGVYTYTVESCEILEYDDTSAYDFTRTDENLILYTCYPFDALGFTPQRYFVYASYTSGPRLDTEN</sequence>
<dbReference type="InterPro" id="IPR023365">
    <property type="entry name" value="Sortase_dom-sf"/>
</dbReference>
<comment type="caution">
    <text evidence="3">The sequence shown here is derived from an EMBL/GenBank/DDBJ whole genome shotgun (WGS) entry which is preliminary data.</text>
</comment>
<dbReference type="CDD" id="cd05828">
    <property type="entry name" value="Sortase_D_1"/>
    <property type="match status" value="1"/>
</dbReference>
<evidence type="ECO:0000256" key="1">
    <source>
        <dbReference type="ARBA" id="ARBA00022801"/>
    </source>
</evidence>
<reference evidence="3" key="2">
    <citation type="submission" date="2021-04" db="EMBL/GenBank/DDBJ databases">
        <authorList>
            <person name="Gilroy R."/>
        </authorList>
    </citation>
    <scope>NUCLEOTIDE SEQUENCE</scope>
    <source>
        <strain evidence="3">ChiBcec8-13705</strain>
    </source>
</reference>
<dbReference type="InterPro" id="IPR041999">
    <property type="entry name" value="Sortase_D_1"/>
</dbReference>
<protein>
    <submittedName>
        <fullName evidence="3">Class D sortase</fullName>
    </submittedName>
</protein>
<dbReference type="AlphaFoldDB" id="A0A9D2M5V3"/>
<dbReference type="Gene3D" id="2.40.260.10">
    <property type="entry name" value="Sortase"/>
    <property type="match status" value="1"/>
</dbReference>
<evidence type="ECO:0000313" key="3">
    <source>
        <dbReference type="EMBL" id="HJB41622.1"/>
    </source>
</evidence>
<name>A0A9D2M5V3_9FIRM</name>
<feature type="active site" description="Proton donor/acceptor" evidence="2">
    <location>
        <position position="140"/>
    </location>
</feature>
<feature type="active site" description="Acyl-thioester intermediate" evidence="2">
    <location>
        <position position="198"/>
    </location>
</feature>
<gene>
    <name evidence="3" type="ORF">H9945_03910</name>
</gene>
<dbReference type="GO" id="GO:0016787">
    <property type="term" value="F:hydrolase activity"/>
    <property type="evidence" value="ECO:0007669"/>
    <property type="project" value="UniProtKB-KW"/>
</dbReference>
<dbReference type="EMBL" id="DWYG01000057">
    <property type="protein sequence ID" value="HJB41622.1"/>
    <property type="molecule type" value="Genomic_DNA"/>
</dbReference>
<organism evidence="3 4">
    <name type="scientific">Candidatus Gemmiger avicola</name>
    <dbReference type="NCBI Taxonomy" id="2838605"/>
    <lineage>
        <taxon>Bacteria</taxon>
        <taxon>Bacillati</taxon>
        <taxon>Bacillota</taxon>
        <taxon>Clostridia</taxon>
        <taxon>Eubacteriales</taxon>
        <taxon>Gemmiger</taxon>
    </lineage>
</organism>